<dbReference type="Pfam" id="PF14416">
    <property type="entry name" value="PMR5N"/>
    <property type="match status" value="1"/>
</dbReference>
<comment type="subcellular location">
    <subcellularLocation>
        <location evidence="1">Membrane</location>
        <topology evidence="1">Single-pass membrane protein</topology>
    </subcellularLocation>
</comment>
<reference evidence="10" key="1">
    <citation type="submission" date="2022-04" db="EMBL/GenBank/DDBJ databases">
        <title>A functionally conserved STORR gene fusion in Papaver species that diverged 16.8 million years ago.</title>
        <authorList>
            <person name="Catania T."/>
        </authorList>
    </citation>
    <scope>NUCLEOTIDE SEQUENCE</scope>
    <source>
        <strain evidence="10">S-188037</strain>
    </source>
</reference>
<protein>
    <recommendedName>
        <fullName evidence="12">Trichome birefringence-like N-terminal domain-containing protein</fullName>
    </recommendedName>
</protein>
<dbReference type="InterPro" id="IPR025846">
    <property type="entry name" value="TBL_N"/>
</dbReference>
<evidence type="ECO:0000256" key="2">
    <source>
        <dbReference type="ARBA" id="ARBA00007727"/>
    </source>
</evidence>
<feature type="transmembrane region" description="Helical" evidence="7">
    <location>
        <begin position="24"/>
        <end position="46"/>
    </location>
</feature>
<keyword evidence="3 7" id="KW-0812">Transmembrane</keyword>
<accession>A0AAD4S641</accession>
<dbReference type="InterPro" id="IPR029962">
    <property type="entry name" value="TBL"/>
</dbReference>
<dbReference type="GO" id="GO:0016413">
    <property type="term" value="F:O-acetyltransferase activity"/>
    <property type="evidence" value="ECO:0007669"/>
    <property type="project" value="InterPro"/>
</dbReference>
<comment type="similarity">
    <text evidence="2">Belongs to the PC-esterase family. TBL subfamily.</text>
</comment>
<gene>
    <name evidence="10" type="ORF">MKW98_000617</name>
</gene>
<evidence type="ECO:0008006" key="12">
    <source>
        <dbReference type="Google" id="ProtNLM"/>
    </source>
</evidence>
<comment type="caution">
    <text evidence="10">The sequence shown here is derived from an EMBL/GenBank/DDBJ whole genome shotgun (WGS) entry which is preliminary data.</text>
</comment>
<dbReference type="Proteomes" id="UP001202328">
    <property type="component" value="Unassembled WGS sequence"/>
</dbReference>
<evidence type="ECO:0000259" key="9">
    <source>
        <dbReference type="Pfam" id="PF14416"/>
    </source>
</evidence>
<evidence type="ECO:0000313" key="11">
    <source>
        <dbReference type="Proteomes" id="UP001202328"/>
    </source>
</evidence>
<dbReference type="PANTHER" id="PTHR32285:SF28">
    <property type="entry name" value="XYLOGLUCAN O-ACETYLTRANSFERASE 2"/>
    <property type="match status" value="1"/>
</dbReference>
<dbReference type="InterPro" id="IPR026057">
    <property type="entry name" value="TBL_C"/>
</dbReference>
<evidence type="ECO:0000256" key="3">
    <source>
        <dbReference type="ARBA" id="ARBA00022692"/>
    </source>
</evidence>
<evidence type="ECO:0000256" key="7">
    <source>
        <dbReference type="SAM" id="Phobius"/>
    </source>
</evidence>
<evidence type="ECO:0000259" key="8">
    <source>
        <dbReference type="Pfam" id="PF13839"/>
    </source>
</evidence>
<dbReference type="GO" id="GO:0005794">
    <property type="term" value="C:Golgi apparatus"/>
    <property type="evidence" value="ECO:0007669"/>
    <property type="project" value="TreeGrafter"/>
</dbReference>
<name>A0AAD4S641_9MAGN</name>
<dbReference type="AlphaFoldDB" id="A0AAD4S641"/>
<keyword evidence="6 7" id="KW-0472">Membrane</keyword>
<dbReference type="GO" id="GO:0016020">
    <property type="term" value="C:membrane"/>
    <property type="evidence" value="ECO:0007669"/>
    <property type="project" value="UniProtKB-SubCell"/>
</dbReference>
<dbReference type="PANTHER" id="PTHR32285">
    <property type="entry name" value="PROTEIN TRICHOME BIREFRINGENCE-LIKE 9-RELATED"/>
    <property type="match status" value="1"/>
</dbReference>
<organism evidence="10 11">
    <name type="scientific">Papaver atlanticum</name>
    <dbReference type="NCBI Taxonomy" id="357466"/>
    <lineage>
        <taxon>Eukaryota</taxon>
        <taxon>Viridiplantae</taxon>
        <taxon>Streptophyta</taxon>
        <taxon>Embryophyta</taxon>
        <taxon>Tracheophyta</taxon>
        <taxon>Spermatophyta</taxon>
        <taxon>Magnoliopsida</taxon>
        <taxon>Ranunculales</taxon>
        <taxon>Papaveraceae</taxon>
        <taxon>Papaveroideae</taxon>
        <taxon>Papaver</taxon>
    </lineage>
</organism>
<evidence type="ECO:0000256" key="1">
    <source>
        <dbReference type="ARBA" id="ARBA00004167"/>
    </source>
</evidence>
<evidence type="ECO:0000313" key="10">
    <source>
        <dbReference type="EMBL" id="KAI3861665.1"/>
    </source>
</evidence>
<keyword evidence="4" id="KW-0735">Signal-anchor</keyword>
<evidence type="ECO:0000256" key="5">
    <source>
        <dbReference type="ARBA" id="ARBA00022989"/>
    </source>
</evidence>
<feature type="domain" description="Trichome birefringence-like N-terminal" evidence="9">
    <location>
        <begin position="93"/>
        <end position="145"/>
    </location>
</feature>
<dbReference type="Pfam" id="PF13839">
    <property type="entry name" value="PC-Esterase"/>
    <property type="match status" value="1"/>
</dbReference>
<evidence type="ECO:0000256" key="4">
    <source>
        <dbReference type="ARBA" id="ARBA00022968"/>
    </source>
</evidence>
<proteinExistence type="inferred from homology"/>
<dbReference type="EMBL" id="JAJJMB010014260">
    <property type="protein sequence ID" value="KAI3861665.1"/>
    <property type="molecule type" value="Genomic_DNA"/>
</dbReference>
<sequence length="445" mass="51296">MKSATFEILPTNNENREMCNTGNAWRLVLFFLWATGIAWLFAVFVLDSPNPFSQFSSKQNLPFVNNNAAPHNALNQTPAMNINSPKENDGEKYCDFFKGQWVPEPNGSLYSQWSCPTIPDTKNCGKFGRKDVDFINWRWKPDECELPRFNPKTFLSLVRGKKLAFIGDSLARNQIESLLCLLSQGETPKDIYKDSEDRFRTFYFPSHDFTLMVYWTKFLVAAEDKGIINGSRTNVFDLHLDKLDVNWADKLPNLDYAIISIAHWFLRMNNLYEGGRLIGCTECNNPNVPDLGTQFTIAKAIRTALGYISECKECNRGLVTVFRTFSPVHFEYGSWNSGGKCNRTRPYTEEQVNSYNAEWEMEIRRRQVKEFEKIKNTTKGKMFEILDITSAMIMRPDGHPGHHWKDQYSDGKSFTDCVHWCLPGPIDLWNDLLMAVLQRRKGSSL</sequence>
<evidence type="ECO:0000256" key="6">
    <source>
        <dbReference type="ARBA" id="ARBA00023136"/>
    </source>
</evidence>
<feature type="domain" description="Trichome birefringence-like C-terminal" evidence="8">
    <location>
        <begin position="146"/>
        <end position="435"/>
    </location>
</feature>
<keyword evidence="11" id="KW-1185">Reference proteome</keyword>
<keyword evidence="5 7" id="KW-1133">Transmembrane helix</keyword>